<reference evidence="2" key="1">
    <citation type="submission" date="2019-11" db="EMBL/GenBank/DDBJ databases">
        <authorList>
            <person name="Liu Y."/>
            <person name="Hou J."/>
            <person name="Li T.-Q."/>
            <person name="Guan C.-H."/>
            <person name="Wu X."/>
            <person name="Wu H.-Z."/>
            <person name="Ling F."/>
            <person name="Zhang R."/>
            <person name="Shi X.-G."/>
            <person name="Ren J.-P."/>
            <person name="Chen E.-F."/>
            <person name="Sun J.-M."/>
        </authorList>
    </citation>
    <scope>NUCLEOTIDE SEQUENCE</scope>
    <source>
        <strain evidence="2">Adult_tree_wgs_1</strain>
        <tissue evidence="2">Leaves</tissue>
    </source>
</reference>
<evidence type="ECO:0000256" key="1">
    <source>
        <dbReference type="SAM" id="MobiDB-lite"/>
    </source>
</evidence>
<evidence type="ECO:0000313" key="2">
    <source>
        <dbReference type="EMBL" id="KAF7114646.1"/>
    </source>
</evidence>
<feature type="compositionally biased region" description="Low complexity" evidence="1">
    <location>
        <begin position="128"/>
        <end position="137"/>
    </location>
</feature>
<protein>
    <submittedName>
        <fullName evidence="2">Uncharacterized protein</fullName>
    </submittedName>
</protein>
<gene>
    <name evidence="2" type="ORF">RHSIM_RhsimUnG0080100</name>
</gene>
<dbReference type="AlphaFoldDB" id="A0A834FVT3"/>
<dbReference type="Proteomes" id="UP000626092">
    <property type="component" value="Unassembled WGS sequence"/>
</dbReference>
<sequence length="174" mass="18722">MAVCTLPLVATETSTLINHPAATLALLVALKTLGLILTRPPPSVFPPNFFAPKPTSLTFRHPRAFSKFAATLTLSLRRPPEPKPRFSATTSSSPPPLILFPAKDVPLYVPYHSHPAHRVNLDHRNRTSPPSLFPLPSGGRAPKSTFTLAAGGYHAPRGANGHEVTRDILQSCGD</sequence>
<accession>A0A834FVT3</accession>
<comment type="caution">
    <text evidence="2">The sequence shown here is derived from an EMBL/GenBank/DDBJ whole genome shotgun (WGS) entry which is preliminary data.</text>
</comment>
<proteinExistence type="predicted"/>
<name>A0A834FVT3_RHOSS</name>
<evidence type="ECO:0000313" key="3">
    <source>
        <dbReference type="Proteomes" id="UP000626092"/>
    </source>
</evidence>
<feature type="region of interest" description="Disordered" evidence="1">
    <location>
        <begin position="120"/>
        <end position="139"/>
    </location>
</feature>
<keyword evidence="3" id="KW-1185">Reference proteome</keyword>
<dbReference type="EMBL" id="WJXA01000193">
    <property type="protein sequence ID" value="KAF7114646.1"/>
    <property type="molecule type" value="Genomic_DNA"/>
</dbReference>
<organism evidence="2 3">
    <name type="scientific">Rhododendron simsii</name>
    <name type="common">Sims's rhododendron</name>
    <dbReference type="NCBI Taxonomy" id="118357"/>
    <lineage>
        <taxon>Eukaryota</taxon>
        <taxon>Viridiplantae</taxon>
        <taxon>Streptophyta</taxon>
        <taxon>Embryophyta</taxon>
        <taxon>Tracheophyta</taxon>
        <taxon>Spermatophyta</taxon>
        <taxon>Magnoliopsida</taxon>
        <taxon>eudicotyledons</taxon>
        <taxon>Gunneridae</taxon>
        <taxon>Pentapetalae</taxon>
        <taxon>asterids</taxon>
        <taxon>Ericales</taxon>
        <taxon>Ericaceae</taxon>
        <taxon>Ericoideae</taxon>
        <taxon>Rhodoreae</taxon>
        <taxon>Rhododendron</taxon>
    </lineage>
</organism>